<feature type="domain" description="Peptidase S8/S53" evidence="4">
    <location>
        <begin position="2"/>
        <end position="311"/>
    </location>
</feature>
<evidence type="ECO:0000256" key="2">
    <source>
        <dbReference type="ARBA" id="ARBA00022801"/>
    </source>
</evidence>
<name>X0TGU1_9ZZZZ</name>
<dbReference type="PROSITE" id="PS00138">
    <property type="entry name" value="SUBTILASE_SER"/>
    <property type="match status" value="1"/>
</dbReference>
<dbReference type="PROSITE" id="PS51892">
    <property type="entry name" value="SUBTILASE"/>
    <property type="match status" value="1"/>
</dbReference>
<dbReference type="Pfam" id="PF02225">
    <property type="entry name" value="PA"/>
    <property type="match status" value="1"/>
</dbReference>
<dbReference type="AlphaFoldDB" id="X0TGU1"/>
<comment type="caution">
    <text evidence="6">The sequence shown here is derived from an EMBL/GenBank/DDBJ whole genome shotgun (WGS) entry which is preliminary data.</text>
</comment>
<dbReference type="InterPro" id="IPR046450">
    <property type="entry name" value="PA_dom_sf"/>
</dbReference>
<accession>X0TGU1</accession>
<keyword evidence="2" id="KW-0378">Hydrolase</keyword>
<keyword evidence="3" id="KW-0720">Serine protease</keyword>
<keyword evidence="1" id="KW-0645">Protease</keyword>
<evidence type="ECO:0000256" key="3">
    <source>
        <dbReference type="ARBA" id="ARBA00022825"/>
    </source>
</evidence>
<sequence length="311" mass="31465">LNFSIGGGSQPWDDSVSQAFLAAEGAGIFVAAAAGNTGDSIPIAVPGSANHLEPWTLGVAATTDTGGSPANFLSLTSPVTPPGNEANTQNVPAYLMDSTPPLTAALPNSTPYLLSPTFKNADTTGSDGCAPFPANTFKNAVALLSRGTCNFSVKAVNAATAGAIAAVIADNRPEAYPGLNAAGSSIPVFYLGQQQGAVQARLLQGAGSVGGTVSLSLLARAPQVPDVLANFSLWGPASFDVLKPEIAAPGVAVLAAFNNQVRDTDTKSKTYLQELSPQTPETVGFDSGTSMATPHITGSAALLMGLHPDWT</sequence>
<feature type="non-terminal residue" evidence="6">
    <location>
        <position position="1"/>
    </location>
</feature>
<dbReference type="Gene3D" id="3.40.50.200">
    <property type="entry name" value="Peptidase S8/S53 domain"/>
    <property type="match status" value="1"/>
</dbReference>
<evidence type="ECO:0000313" key="6">
    <source>
        <dbReference type="EMBL" id="GAF92773.1"/>
    </source>
</evidence>
<organism evidence="6">
    <name type="scientific">marine sediment metagenome</name>
    <dbReference type="NCBI Taxonomy" id="412755"/>
    <lineage>
        <taxon>unclassified sequences</taxon>
        <taxon>metagenomes</taxon>
        <taxon>ecological metagenomes</taxon>
    </lineage>
</organism>
<dbReference type="InterPro" id="IPR036852">
    <property type="entry name" value="Peptidase_S8/S53_dom_sf"/>
</dbReference>
<gene>
    <name evidence="6" type="ORF">S01H1_19235</name>
</gene>
<dbReference type="GO" id="GO:0004252">
    <property type="term" value="F:serine-type endopeptidase activity"/>
    <property type="evidence" value="ECO:0007669"/>
    <property type="project" value="InterPro"/>
</dbReference>
<dbReference type="PANTHER" id="PTHR10795">
    <property type="entry name" value="PROPROTEIN CONVERTASE SUBTILISIN/KEXIN"/>
    <property type="match status" value="1"/>
</dbReference>
<dbReference type="EMBL" id="BARS01010367">
    <property type="protein sequence ID" value="GAF92773.1"/>
    <property type="molecule type" value="Genomic_DNA"/>
</dbReference>
<evidence type="ECO:0008006" key="7">
    <source>
        <dbReference type="Google" id="ProtNLM"/>
    </source>
</evidence>
<evidence type="ECO:0000259" key="4">
    <source>
        <dbReference type="Pfam" id="PF00082"/>
    </source>
</evidence>
<dbReference type="GO" id="GO:0006508">
    <property type="term" value="P:proteolysis"/>
    <property type="evidence" value="ECO:0007669"/>
    <property type="project" value="UniProtKB-KW"/>
</dbReference>
<proteinExistence type="predicted"/>
<feature type="non-terminal residue" evidence="6">
    <location>
        <position position="311"/>
    </location>
</feature>
<dbReference type="Pfam" id="PF00082">
    <property type="entry name" value="Peptidase_S8"/>
    <property type="match status" value="1"/>
</dbReference>
<dbReference type="Gene3D" id="3.50.30.30">
    <property type="match status" value="1"/>
</dbReference>
<dbReference type="InterPro" id="IPR023828">
    <property type="entry name" value="Peptidase_S8_Ser-AS"/>
</dbReference>
<evidence type="ECO:0000259" key="5">
    <source>
        <dbReference type="Pfam" id="PF02225"/>
    </source>
</evidence>
<evidence type="ECO:0000256" key="1">
    <source>
        <dbReference type="ARBA" id="ARBA00022670"/>
    </source>
</evidence>
<reference evidence="6" key="1">
    <citation type="journal article" date="2014" name="Front. Microbiol.">
        <title>High frequency of phylogenetically diverse reductive dehalogenase-homologous genes in deep subseafloor sedimentary metagenomes.</title>
        <authorList>
            <person name="Kawai M."/>
            <person name="Futagami T."/>
            <person name="Toyoda A."/>
            <person name="Takaki Y."/>
            <person name="Nishi S."/>
            <person name="Hori S."/>
            <person name="Arai W."/>
            <person name="Tsubouchi T."/>
            <person name="Morono Y."/>
            <person name="Uchiyama I."/>
            <person name="Ito T."/>
            <person name="Fujiyama A."/>
            <person name="Inagaki F."/>
            <person name="Takami H."/>
        </authorList>
    </citation>
    <scope>NUCLEOTIDE SEQUENCE</scope>
    <source>
        <strain evidence="6">Expedition CK06-06</strain>
    </source>
</reference>
<dbReference type="SUPFAM" id="SSF52743">
    <property type="entry name" value="Subtilisin-like"/>
    <property type="match status" value="1"/>
</dbReference>
<protein>
    <recommendedName>
        <fullName evidence="7">Peptidase S8/S53 domain-containing protein</fullName>
    </recommendedName>
</protein>
<dbReference type="InterPro" id="IPR000209">
    <property type="entry name" value="Peptidase_S8/S53_dom"/>
</dbReference>
<dbReference type="InterPro" id="IPR045051">
    <property type="entry name" value="SBT"/>
</dbReference>
<feature type="domain" description="PA" evidence="5">
    <location>
        <begin position="125"/>
        <end position="196"/>
    </location>
</feature>
<dbReference type="InterPro" id="IPR003137">
    <property type="entry name" value="PA_domain"/>
</dbReference>
<dbReference type="SUPFAM" id="SSF52025">
    <property type="entry name" value="PA domain"/>
    <property type="match status" value="1"/>
</dbReference>